<keyword evidence="3" id="KW-0686">Riboflavin biosynthesis</keyword>
<dbReference type="AlphaFoldDB" id="A0A1A9VJZ1"/>
<dbReference type="PANTHER" id="PTHR21327:SF18">
    <property type="entry name" value="3,4-DIHYDROXY-2-BUTANONE 4-PHOSPHATE SYNTHASE"/>
    <property type="match status" value="1"/>
</dbReference>
<dbReference type="PANTHER" id="PTHR21327">
    <property type="entry name" value="GTP CYCLOHYDROLASE II-RELATED"/>
    <property type="match status" value="1"/>
</dbReference>
<dbReference type="Gene3D" id="3.90.870.10">
    <property type="entry name" value="DHBP synthase"/>
    <property type="match status" value="1"/>
</dbReference>
<keyword evidence="4" id="KW-0479">Metal-binding</keyword>
<dbReference type="Proteomes" id="UP000078200">
    <property type="component" value="Unassembled WGS sequence"/>
</dbReference>
<proteinExistence type="predicted"/>
<dbReference type="GO" id="GO:0009231">
    <property type="term" value="P:riboflavin biosynthetic process"/>
    <property type="evidence" value="ECO:0007669"/>
    <property type="project" value="UniProtKB-UniPathway"/>
</dbReference>
<dbReference type="GO" id="GO:0004222">
    <property type="term" value="F:metalloendopeptidase activity"/>
    <property type="evidence" value="ECO:0007669"/>
    <property type="project" value="InterPro"/>
</dbReference>
<evidence type="ECO:0000256" key="3">
    <source>
        <dbReference type="ARBA" id="ARBA00022619"/>
    </source>
</evidence>
<evidence type="ECO:0000256" key="2">
    <source>
        <dbReference type="ARBA" id="ARBA00012153"/>
    </source>
</evidence>
<dbReference type="Pfam" id="PF00926">
    <property type="entry name" value="DHBP_synthase"/>
    <property type="match status" value="1"/>
</dbReference>
<dbReference type="CDD" id="cd07324">
    <property type="entry name" value="M48C_Oma1-like"/>
    <property type="match status" value="1"/>
</dbReference>
<sequence length="601" mass="67625">MVQATYASMSLPGISSVEDVLEDARSGKLFILVDDENRENEGDLLVLAEKVKPEHMAFMVRYGTGIVFLAMTKLHMNKLNLEFMKRSNVDEKLTPHTAFTTSIDARYGITTGVSAHDRTHTILTAIDEKSTKDDIITPGHVFPIIANDGGVLARNGHTEASVEIAKLVGFSHAAVGCELVSDDGSMMRLPQLLKFAEQYKIKDSEVEAIVKELAQPLFFAANIDSDRMKVFIINDNSINAFVINNNSIFIHLGLLQYSAKPYVLLGILAHEIAHISAGHILQMSSAMGYFQSIAMISYMVGLVSSIIINPQVAGAILLSGVALSSRLFFNYSQEQESVADSYALRYLDESGYDNSGMKEIFDYFKSIEHENTEEYFRTHPLSEKRIFAVQNYKVKNNVKPIFADKLLKFERVVAKLDSFFAPIHVLSNKYENNSEYVNAIVCHRQGKIEEAIAKVNSLIQESRNDPYLYELKAEMLYKAGNLSEAIKMYEESLRYLSEKNSYLVKLALSHTLLLHGDAKKAIFYLEQILNVEPNNAFVWKYLSIAYKCEADTAMHYFALTKKACIEGDLKQFTKYAELAVKTLPKDSPYLLQVEDMKRFNG</sequence>
<dbReference type="GO" id="GO:0046872">
    <property type="term" value="F:metal ion binding"/>
    <property type="evidence" value="ECO:0007669"/>
    <property type="project" value="UniProtKB-KW"/>
</dbReference>
<evidence type="ECO:0000313" key="6">
    <source>
        <dbReference type="Proteomes" id="UP000078200"/>
    </source>
</evidence>
<dbReference type="SUPFAM" id="SSF55821">
    <property type="entry name" value="YrdC/RibB"/>
    <property type="match status" value="1"/>
</dbReference>
<dbReference type="GO" id="GO:0006508">
    <property type="term" value="P:proteolysis"/>
    <property type="evidence" value="ECO:0007669"/>
    <property type="project" value="UniProtKB-KW"/>
</dbReference>
<dbReference type="EC" id="4.1.99.12" evidence="2"/>
<dbReference type="UniPathway" id="UPA00275"/>
<reference evidence="5" key="1">
    <citation type="submission" date="2020-05" db="UniProtKB">
        <authorList>
            <consortium name="EnsemblMetazoa"/>
        </authorList>
    </citation>
    <scope>IDENTIFICATION</scope>
    <source>
        <strain evidence="5">TTRI</strain>
    </source>
</reference>
<dbReference type="InterPro" id="IPR017945">
    <property type="entry name" value="DHBP_synth_RibB-like_a/b_dom"/>
</dbReference>
<dbReference type="InterPro" id="IPR019734">
    <property type="entry name" value="TPR_rpt"/>
</dbReference>
<name>A0A1A9VJZ1_GLOAU</name>
<dbReference type="InterPro" id="IPR011990">
    <property type="entry name" value="TPR-like_helical_dom_sf"/>
</dbReference>
<dbReference type="GO" id="GO:0003935">
    <property type="term" value="F:GTP cyclohydrolase II activity"/>
    <property type="evidence" value="ECO:0007669"/>
    <property type="project" value="TreeGrafter"/>
</dbReference>
<evidence type="ECO:0000256" key="4">
    <source>
        <dbReference type="ARBA" id="ARBA00022723"/>
    </source>
</evidence>
<dbReference type="STRING" id="7395.A0A1A9VJZ1"/>
<accession>A0A1A9VJZ1</accession>
<dbReference type="VEuPathDB" id="VectorBase:GAUT039580"/>
<dbReference type="GO" id="GO:0008686">
    <property type="term" value="F:3,4-dihydroxy-2-butanone-4-phosphate synthase activity"/>
    <property type="evidence" value="ECO:0007669"/>
    <property type="project" value="UniProtKB-EC"/>
</dbReference>
<dbReference type="EnsemblMetazoa" id="GAUT039580-RA">
    <property type="protein sequence ID" value="GAUT039580-PA"/>
    <property type="gene ID" value="GAUT039580"/>
</dbReference>
<organism evidence="5 6">
    <name type="scientific">Glossina austeni</name>
    <name type="common">Savannah tsetse fly</name>
    <dbReference type="NCBI Taxonomy" id="7395"/>
    <lineage>
        <taxon>Eukaryota</taxon>
        <taxon>Metazoa</taxon>
        <taxon>Ecdysozoa</taxon>
        <taxon>Arthropoda</taxon>
        <taxon>Hexapoda</taxon>
        <taxon>Insecta</taxon>
        <taxon>Pterygota</taxon>
        <taxon>Neoptera</taxon>
        <taxon>Endopterygota</taxon>
        <taxon>Diptera</taxon>
        <taxon>Brachycera</taxon>
        <taxon>Muscomorpha</taxon>
        <taxon>Hippoboscoidea</taxon>
        <taxon>Glossinidae</taxon>
        <taxon>Glossina</taxon>
    </lineage>
</organism>
<dbReference type="GO" id="GO:0005829">
    <property type="term" value="C:cytosol"/>
    <property type="evidence" value="ECO:0007669"/>
    <property type="project" value="TreeGrafter"/>
</dbReference>
<dbReference type="NCBIfam" id="TIGR00506">
    <property type="entry name" value="ribB"/>
    <property type="match status" value="1"/>
</dbReference>
<dbReference type="Gene3D" id="1.25.40.10">
    <property type="entry name" value="Tetratricopeptide repeat domain"/>
    <property type="match status" value="1"/>
</dbReference>
<comment type="pathway">
    <text evidence="1">Cofactor biosynthesis; riboflavin biosynthesis; 2-hydroxy-3-oxobutyl phosphate from D-ribulose 5-phosphate: step 1/1.</text>
</comment>
<evidence type="ECO:0000256" key="1">
    <source>
        <dbReference type="ARBA" id="ARBA00004904"/>
    </source>
</evidence>
<keyword evidence="6" id="KW-1185">Reference proteome</keyword>
<dbReference type="InterPro" id="IPR000422">
    <property type="entry name" value="DHBP_synthase_RibB"/>
</dbReference>
<evidence type="ECO:0000313" key="5">
    <source>
        <dbReference type="EnsemblMetazoa" id="GAUT039580-PA"/>
    </source>
</evidence>
<dbReference type="SUPFAM" id="SSF48452">
    <property type="entry name" value="TPR-like"/>
    <property type="match status" value="1"/>
</dbReference>
<dbReference type="SMART" id="SM00028">
    <property type="entry name" value="TPR"/>
    <property type="match status" value="2"/>
</dbReference>
<protein>
    <recommendedName>
        <fullName evidence="2">3,4-dihydroxy-2-butanone-4-phosphate synthase</fullName>
        <ecNumber evidence="2">4.1.99.12</ecNumber>
    </recommendedName>
</protein>